<dbReference type="GO" id="GO:0005085">
    <property type="term" value="F:guanyl-nucleotide exchange factor activity"/>
    <property type="evidence" value="ECO:0007669"/>
    <property type="project" value="InterPro"/>
</dbReference>
<dbReference type="EMBL" id="CP119908">
    <property type="protein sequence ID" value="WFD18002.1"/>
    <property type="molecule type" value="Genomic_DNA"/>
</dbReference>
<dbReference type="SMART" id="SM00222">
    <property type="entry name" value="Sec7"/>
    <property type="match status" value="1"/>
</dbReference>
<feature type="compositionally biased region" description="Acidic residues" evidence="1">
    <location>
        <begin position="22"/>
        <end position="34"/>
    </location>
</feature>
<feature type="region of interest" description="Disordered" evidence="1">
    <location>
        <begin position="1"/>
        <end position="56"/>
    </location>
</feature>
<dbReference type="SUPFAM" id="SSF48425">
    <property type="entry name" value="Sec7 domain"/>
    <property type="match status" value="1"/>
</dbReference>
<dbReference type="Pfam" id="PF01369">
    <property type="entry name" value="Sec7"/>
    <property type="match status" value="1"/>
</dbReference>
<proteinExistence type="predicted"/>
<dbReference type="AlphaFoldDB" id="A0AAF0E8E1"/>
<dbReference type="PROSITE" id="PS50190">
    <property type="entry name" value="SEC7"/>
    <property type="match status" value="1"/>
</dbReference>
<dbReference type="InterPro" id="IPR000904">
    <property type="entry name" value="Sec7_dom"/>
</dbReference>
<accession>A0AAF0E8E1</accession>
<organism evidence="3 4">
    <name type="scientific">Malassezia caprae</name>
    <dbReference type="NCBI Taxonomy" id="1381934"/>
    <lineage>
        <taxon>Eukaryota</taxon>
        <taxon>Fungi</taxon>
        <taxon>Dikarya</taxon>
        <taxon>Basidiomycota</taxon>
        <taxon>Ustilaginomycotina</taxon>
        <taxon>Malasseziomycetes</taxon>
        <taxon>Malasseziales</taxon>
        <taxon>Malasseziaceae</taxon>
        <taxon>Malassezia</taxon>
    </lineage>
</organism>
<dbReference type="Proteomes" id="UP001220961">
    <property type="component" value="Chromosome 1"/>
</dbReference>
<evidence type="ECO:0000259" key="2">
    <source>
        <dbReference type="PROSITE" id="PS50190"/>
    </source>
</evidence>
<dbReference type="GO" id="GO:0032012">
    <property type="term" value="P:regulation of ARF protein signal transduction"/>
    <property type="evidence" value="ECO:0007669"/>
    <property type="project" value="InterPro"/>
</dbReference>
<dbReference type="PANTHER" id="PTHR10663:SF405">
    <property type="entry name" value="ARF GUANINE NUCLEOTIDE EXCHANGE FACTOR SYT1"/>
    <property type="match status" value="1"/>
</dbReference>
<dbReference type="InterPro" id="IPR023394">
    <property type="entry name" value="Sec7_C_sf"/>
</dbReference>
<reference evidence="3" key="1">
    <citation type="submission" date="2023-03" db="EMBL/GenBank/DDBJ databases">
        <title>Mating type loci evolution in Malassezia.</title>
        <authorList>
            <person name="Coelho M.A."/>
        </authorList>
    </citation>
    <scope>NUCLEOTIDE SEQUENCE</scope>
    <source>
        <strain evidence="3">CBS 10434</strain>
    </source>
</reference>
<gene>
    <name evidence="3" type="ORF">MCAP1_000214</name>
</gene>
<dbReference type="Gene3D" id="1.10.1000.11">
    <property type="entry name" value="Arf Nucleotide-binding Site Opener,domain 2"/>
    <property type="match status" value="1"/>
</dbReference>
<feature type="domain" description="SEC7" evidence="2">
    <location>
        <begin position="204"/>
        <end position="345"/>
    </location>
</feature>
<sequence length="369" mass="42234">MVSVIIEEVPDGESLSEHLVSDLEDGEEGTEEGDVVMRIEGEDEDEDDFDDSPSLDDDDYMDWLGVQLLKRKRGAPLWVIDDVHERDAGSDLDYSLVEANQSQEEWENASMFLVEQDMAPHTQLFNPMPEMADSVRESVFLCDTKKVYNYFDSPVDTEKDSASENIAKDTCALDMSGLPFAVTPTESALQLSKRLYQYTKQHQEYEGQTTRMLSANNSTFLQEALACYLERFHFEKYPIDMALRHFLSLEHLPLESQQVDRVLVAFSHRYHVCNPDILDEDSVYLLVFSLLLLHTDAFHKSVRPRISKTEFVSMTEASHVHHAILEYLYDNTSLALCVYDAAKKDGIIRLRRNLFSLSNNSVNGFTKKD</sequence>
<keyword evidence="4" id="KW-1185">Reference proteome</keyword>
<evidence type="ECO:0000313" key="4">
    <source>
        <dbReference type="Proteomes" id="UP001220961"/>
    </source>
</evidence>
<name>A0AAF0E8E1_9BASI</name>
<dbReference type="PANTHER" id="PTHR10663">
    <property type="entry name" value="GUANYL-NUCLEOTIDE EXCHANGE FACTOR"/>
    <property type="match status" value="1"/>
</dbReference>
<feature type="compositionally biased region" description="Acidic residues" evidence="1">
    <location>
        <begin position="41"/>
        <end position="56"/>
    </location>
</feature>
<evidence type="ECO:0000256" key="1">
    <source>
        <dbReference type="SAM" id="MobiDB-lite"/>
    </source>
</evidence>
<protein>
    <recommendedName>
        <fullName evidence="2">SEC7 domain-containing protein</fullName>
    </recommendedName>
</protein>
<dbReference type="InterPro" id="IPR035999">
    <property type="entry name" value="Sec7_dom_sf"/>
</dbReference>
<evidence type="ECO:0000313" key="3">
    <source>
        <dbReference type="EMBL" id="WFD18002.1"/>
    </source>
</evidence>